<gene>
    <name evidence="1" type="ORF">Vadar_016871</name>
</gene>
<comment type="caution">
    <text evidence="1">The sequence shown here is derived from an EMBL/GenBank/DDBJ whole genome shotgun (WGS) entry which is preliminary data.</text>
</comment>
<evidence type="ECO:0000313" key="1">
    <source>
        <dbReference type="EMBL" id="KAH7846676.1"/>
    </source>
</evidence>
<protein>
    <submittedName>
        <fullName evidence="1">Uncharacterized protein</fullName>
    </submittedName>
</protein>
<name>A0ACB7XZI3_9ERIC</name>
<evidence type="ECO:0000313" key="2">
    <source>
        <dbReference type="Proteomes" id="UP000828048"/>
    </source>
</evidence>
<accession>A0ACB7XZI3</accession>
<sequence length="963" mass="106325">MGRYVHITSHLLLFFFLFHFVVSEIPSNQRNTVINLYNLLQNNTDPFLWNSTRDPNPCSWYGVTCSSDNSSITHFSIHSFSVSNSDFLPVLCQIDALESIDLSNNQLSSIPSGFMTYCGNLTGLRELYFSRNRLSGSLPNFHGFLKLEYLDLSHNMLSGTINLQMNGLVSLKILWLQYNQFTGSVPTHLGKSMALEQLWLYGNQFVDKIPEEIANYSNLIAIDLSVNNLSGSIPDRFGELLNLQVLILSFNSLSGGIPQSLSSIQTLSQIVANHNSFSGAIPSGITKYVTCLDLSYNELNGSIPSDLLSQSNLESVDLSDNSLEGSVPENISSSLMKLRLGNNRLSGTISSSFFRSIQNIFYLELDNNSFGGSIPSELGLCKILTVLNLAGNQLTGLLPVELGNLGSLEELKLEANKLIGEIPVEITQLRGLRKLNISWNSLNGSIPSSISKLQYLTNLDLRGNNLSGSIPEFIGNLNSLVELQLGNNKLGGEIPLMPHSLQIALNLSSNLFEGLIPETLSQLNGLGVLDLSDNRFTGNIPESFAEMVSLKQLVLSDNLLSGLIPIFRPYVSVETSGNMGLTEPTKPSPTQKTIKTLSVGLVVEVTIAVCAFAVSTVFVVCFCFRKTQKIQSEAKATNHGDICSLWNYDGRIAYEDIIKATNDFDNRYCIGTGGYGSVYKAQLPSGKVFALKKLHRLEATDPAFDHCFRNEVQMLTNTRHKNIVKLYGFCLHNKCMFLVYEYMEKGSLFCALNLDVNASEIRWTQRVNIVAAMAHALSYLHHDCTLPIVHRDISSKNILLNSQLEAFVADFGTAKLLHLHSSNQTVIAGTFGYIAPELAYTMVVTEKCDVYSFGVVALETIMGRHPGDLLSSLTSPPSENMMVVDLLDPRLPLPTNPVVAGNIVLVATMAFACLHPEPKSRPMMRQLSQEFLSRRKALAAPLRTISVLELWDRKVDVTNYQMT</sequence>
<reference evidence="1 2" key="1">
    <citation type="journal article" date="2021" name="Hortic Res">
        <title>High-quality reference genome and annotation aids understanding of berry development for evergreen blueberry (Vaccinium darrowii).</title>
        <authorList>
            <person name="Yu J."/>
            <person name="Hulse-Kemp A.M."/>
            <person name="Babiker E."/>
            <person name="Staton M."/>
        </authorList>
    </citation>
    <scope>NUCLEOTIDE SEQUENCE [LARGE SCALE GENOMIC DNA]</scope>
    <source>
        <strain evidence="2">cv. NJ 8807/NJ 8810</strain>
        <tissue evidence="1">Young leaf</tissue>
    </source>
</reference>
<dbReference type="Proteomes" id="UP000828048">
    <property type="component" value="Chromosome 5"/>
</dbReference>
<organism evidence="1 2">
    <name type="scientific">Vaccinium darrowii</name>
    <dbReference type="NCBI Taxonomy" id="229202"/>
    <lineage>
        <taxon>Eukaryota</taxon>
        <taxon>Viridiplantae</taxon>
        <taxon>Streptophyta</taxon>
        <taxon>Embryophyta</taxon>
        <taxon>Tracheophyta</taxon>
        <taxon>Spermatophyta</taxon>
        <taxon>Magnoliopsida</taxon>
        <taxon>eudicotyledons</taxon>
        <taxon>Gunneridae</taxon>
        <taxon>Pentapetalae</taxon>
        <taxon>asterids</taxon>
        <taxon>Ericales</taxon>
        <taxon>Ericaceae</taxon>
        <taxon>Vaccinioideae</taxon>
        <taxon>Vaccinieae</taxon>
        <taxon>Vaccinium</taxon>
    </lineage>
</organism>
<keyword evidence="2" id="KW-1185">Reference proteome</keyword>
<proteinExistence type="predicted"/>
<dbReference type="EMBL" id="CM037155">
    <property type="protein sequence ID" value="KAH7846676.1"/>
    <property type="molecule type" value="Genomic_DNA"/>
</dbReference>